<dbReference type="EMBL" id="JAAALK010000953">
    <property type="protein sequence ID" value="KAG8043939.1"/>
    <property type="molecule type" value="Genomic_DNA"/>
</dbReference>
<reference evidence="1" key="1">
    <citation type="journal article" date="2021" name="bioRxiv">
        <title>Whole Genome Assembly and Annotation of Northern Wild Rice, Zizania palustris L., Supports a Whole Genome Duplication in the Zizania Genus.</title>
        <authorList>
            <person name="Haas M."/>
            <person name="Kono T."/>
            <person name="Macchietto M."/>
            <person name="Millas R."/>
            <person name="McGilp L."/>
            <person name="Shao M."/>
            <person name="Duquette J."/>
            <person name="Hirsch C.N."/>
            <person name="Kimball J."/>
        </authorList>
    </citation>
    <scope>NUCLEOTIDE SEQUENCE</scope>
    <source>
        <tissue evidence="1">Fresh leaf tissue</tissue>
    </source>
</reference>
<evidence type="ECO:0000313" key="1">
    <source>
        <dbReference type="EMBL" id="KAG8043939.1"/>
    </source>
</evidence>
<proteinExistence type="predicted"/>
<reference evidence="1" key="2">
    <citation type="submission" date="2021-02" db="EMBL/GenBank/DDBJ databases">
        <authorList>
            <person name="Kimball J.A."/>
            <person name="Haas M.W."/>
            <person name="Macchietto M."/>
            <person name="Kono T."/>
            <person name="Duquette J."/>
            <person name="Shao M."/>
        </authorList>
    </citation>
    <scope>NUCLEOTIDE SEQUENCE</scope>
    <source>
        <tissue evidence="1">Fresh leaf tissue</tissue>
    </source>
</reference>
<dbReference type="AlphaFoldDB" id="A0A8J5VFC2"/>
<sequence length="149" mass="16375">MAAGASARWSGGWRKLERTGGRVWSVAAFPRAGPAPAKDCAVAVGFFVFLRPCMQWAGAPLRVGKQLVGRPSSRWPLLARYRRHPATRTSNLVDRSMNPSRFTTTPPPARRRARDVFTVHTEVESAKDIIHVGCHLSADPMGRAYVALP</sequence>
<keyword evidence="2" id="KW-1185">Reference proteome</keyword>
<dbReference type="Proteomes" id="UP000729402">
    <property type="component" value="Unassembled WGS sequence"/>
</dbReference>
<gene>
    <name evidence="1" type="ORF">GUJ93_ZPchr0458g22398</name>
</gene>
<name>A0A8J5VFC2_ZIZPA</name>
<accession>A0A8J5VFC2</accession>
<protein>
    <submittedName>
        <fullName evidence="1">Uncharacterized protein</fullName>
    </submittedName>
</protein>
<comment type="caution">
    <text evidence="1">The sequence shown here is derived from an EMBL/GenBank/DDBJ whole genome shotgun (WGS) entry which is preliminary data.</text>
</comment>
<evidence type="ECO:0000313" key="2">
    <source>
        <dbReference type="Proteomes" id="UP000729402"/>
    </source>
</evidence>
<organism evidence="1 2">
    <name type="scientific">Zizania palustris</name>
    <name type="common">Northern wild rice</name>
    <dbReference type="NCBI Taxonomy" id="103762"/>
    <lineage>
        <taxon>Eukaryota</taxon>
        <taxon>Viridiplantae</taxon>
        <taxon>Streptophyta</taxon>
        <taxon>Embryophyta</taxon>
        <taxon>Tracheophyta</taxon>
        <taxon>Spermatophyta</taxon>
        <taxon>Magnoliopsida</taxon>
        <taxon>Liliopsida</taxon>
        <taxon>Poales</taxon>
        <taxon>Poaceae</taxon>
        <taxon>BOP clade</taxon>
        <taxon>Oryzoideae</taxon>
        <taxon>Oryzeae</taxon>
        <taxon>Zizaniinae</taxon>
        <taxon>Zizania</taxon>
    </lineage>
</organism>